<evidence type="ECO:0000313" key="5">
    <source>
        <dbReference type="EMBL" id="KAF1842324.1"/>
    </source>
</evidence>
<evidence type="ECO:0000256" key="1">
    <source>
        <dbReference type="ARBA" id="ARBA00022679"/>
    </source>
</evidence>
<dbReference type="SUPFAM" id="SSF52540">
    <property type="entry name" value="P-loop containing nucleoside triphosphate hydrolases"/>
    <property type="match status" value="1"/>
</dbReference>
<dbReference type="GeneID" id="63846716"/>
<dbReference type="PRINTS" id="PR00094">
    <property type="entry name" value="ADENYLTKNASE"/>
</dbReference>
<dbReference type="OrthoDB" id="442176at2759"/>
<dbReference type="GO" id="GO:0006139">
    <property type="term" value="P:nucleobase-containing compound metabolic process"/>
    <property type="evidence" value="ECO:0007669"/>
    <property type="project" value="InterPro"/>
</dbReference>
<organism evidence="5 6">
    <name type="scientific">Cucurbitaria berberidis CBS 394.84</name>
    <dbReference type="NCBI Taxonomy" id="1168544"/>
    <lineage>
        <taxon>Eukaryota</taxon>
        <taxon>Fungi</taxon>
        <taxon>Dikarya</taxon>
        <taxon>Ascomycota</taxon>
        <taxon>Pezizomycotina</taxon>
        <taxon>Dothideomycetes</taxon>
        <taxon>Pleosporomycetidae</taxon>
        <taxon>Pleosporales</taxon>
        <taxon>Pleosporineae</taxon>
        <taxon>Cucurbitariaceae</taxon>
        <taxon>Cucurbitaria</taxon>
    </lineage>
</organism>
<dbReference type="HAMAP" id="MF_00235">
    <property type="entry name" value="Adenylate_kinase_Adk"/>
    <property type="match status" value="1"/>
</dbReference>
<keyword evidence="1 4" id="KW-0808">Transferase</keyword>
<comment type="similarity">
    <text evidence="4">Belongs to the adenylate kinase family.</text>
</comment>
<proteinExistence type="inferred from homology"/>
<evidence type="ECO:0000256" key="3">
    <source>
        <dbReference type="ARBA" id="ARBA00022777"/>
    </source>
</evidence>
<evidence type="ECO:0000313" key="6">
    <source>
        <dbReference type="Proteomes" id="UP000800039"/>
    </source>
</evidence>
<keyword evidence="2" id="KW-0547">Nucleotide-binding</keyword>
<dbReference type="GO" id="GO:0005524">
    <property type="term" value="F:ATP binding"/>
    <property type="evidence" value="ECO:0007669"/>
    <property type="project" value="InterPro"/>
</dbReference>
<evidence type="ECO:0000256" key="2">
    <source>
        <dbReference type="ARBA" id="ARBA00022741"/>
    </source>
</evidence>
<dbReference type="InterPro" id="IPR033690">
    <property type="entry name" value="Adenylat_kinase_CS"/>
</dbReference>
<dbReference type="Proteomes" id="UP000800039">
    <property type="component" value="Unassembled WGS sequence"/>
</dbReference>
<dbReference type="AlphaFoldDB" id="A0A9P4GB73"/>
<sequence length="188" mass="20739">PGSGKGTLCKRLSEDYGFVHLSVGDVLRELVASPDADEGIVNNIRSGELVPVETLAPLLKSQTEKACRDGRKKILVDGFPRRLNQAAPVEAVLGSPILVMLFDCPEELALERFLARKLAGREKDDEQMFKKRYQEFNVSNPSIVDHYREKGLLLEVGSVAYATCSCSNAGRSIRAGRLTYHMRSLSVC</sequence>
<reference evidence="5" key="1">
    <citation type="submission" date="2020-01" db="EMBL/GenBank/DDBJ databases">
        <authorList>
            <consortium name="DOE Joint Genome Institute"/>
            <person name="Haridas S."/>
            <person name="Albert R."/>
            <person name="Binder M."/>
            <person name="Bloem J."/>
            <person name="Labutti K."/>
            <person name="Salamov A."/>
            <person name="Andreopoulos B."/>
            <person name="Baker S.E."/>
            <person name="Barry K."/>
            <person name="Bills G."/>
            <person name="Bluhm B.H."/>
            <person name="Cannon C."/>
            <person name="Castanera R."/>
            <person name="Culley D.E."/>
            <person name="Daum C."/>
            <person name="Ezra D."/>
            <person name="Gonzalez J.B."/>
            <person name="Henrissat B."/>
            <person name="Kuo A."/>
            <person name="Liang C."/>
            <person name="Lipzen A."/>
            <person name="Lutzoni F."/>
            <person name="Magnuson J."/>
            <person name="Mondo S."/>
            <person name="Nolan M."/>
            <person name="Ohm R."/>
            <person name="Pangilinan J."/>
            <person name="Park H.-J."/>
            <person name="Ramirez L."/>
            <person name="Alfaro M."/>
            <person name="Sun H."/>
            <person name="Tritt A."/>
            <person name="Yoshinaga Y."/>
            <person name="Zwiers L.-H."/>
            <person name="Turgeon B.G."/>
            <person name="Goodwin S.B."/>
            <person name="Spatafora J.W."/>
            <person name="Crous P.W."/>
            <person name="Grigoriev I.V."/>
        </authorList>
    </citation>
    <scope>NUCLEOTIDE SEQUENCE</scope>
    <source>
        <strain evidence="5">CBS 394.84</strain>
    </source>
</reference>
<dbReference type="RefSeq" id="XP_040784887.1">
    <property type="nucleotide sequence ID" value="XM_040929464.1"/>
</dbReference>
<comment type="caution">
    <text evidence="5">The sequence shown here is derived from an EMBL/GenBank/DDBJ whole genome shotgun (WGS) entry which is preliminary data.</text>
</comment>
<keyword evidence="6" id="KW-1185">Reference proteome</keyword>
<dbReference type="InterPro" id="IPR027417">
    <property type="entry name" value="P-loop_NTPase"/>
</dbReference>
<dbReference type="EMBL" id="ML976618">
    <property type="protein sequence ID" value="KAF1842324.1"/>
    <property type="molecule type" value="Genomic_DNA"/>
</dbReference>
<keyword evidence="3 4" id="KW-0418">Kinase</keyword>
<accession>A0A9P4GB73</accession>
<evidence type="ECO:0000256" key="4">
    <source>
        <dbReference type="RuleBase" id="RU003330"/>
    </source>
</evidence>
<dbReference type="GO" id="GO:0019205">
    <property type="term" value="F:nucleobase-containing compound kinase activity"/>
    <property type="evidence" value="ECO:0007669"/>
    <property type="project" value="InterPro"/>
</dbReference>
<feature type="non-terminal residue" evidence="5">
    <location>
        <position position="1"/>
    </location>
</feature>
<dbReference type="PROSITE" id="PS00113">
    <property type="entry name" value="ADENYLATE_KINASE"/>
    <property type="match status" value="1"/>
</dbReference>
<gene>
    <name evidence="5" type="ORF">K460DRAFT_293983</name>
</gene>
<dbReference type="GO" id="GO:0016787">
    <property type="term" value="F:hydrolase activity"/>
    <property type="evidence" value="ECO:0007669"/>
    <property type="project" value="UniProtKB-KW"/>
</dbReference>
<protein>
    <submittedName>
        <fullName evidence="5">P-loop containing nucleoside triphosphate hydrolase protein</fullName>
    </submittedName>
</protein>
<dbReference type="Pfam" id="PF00406">
    <property type="entry name" value="ADK"/>
    <property type="match status" value="1"/>
</dbReference>
<dbReference type="InterPro" id="IPR000850">
    <property type="entry name" value="Adenylat/UMP-CMP_kin"/>
</dbReference>
<keyword evidence="5" id="KW-0378">Hydrolase</keyword>
<dbReference type="CDD" id="cd01428">
    <property type="entry name" value="ADK"/>
    <property type="match status" value="1"/>
</dbReference>
<dbReference type="Gene3D" id="3.40.50.300">
    <property type="entry name" value="P-loop containing nucleotide triphosphate hydrolases"/>
    <property type="match status" value="1"/>
</dbReference>
<dbReference type="PANTHER" id="PTHR23359">
    <property type="entry name" value="NUCLEOTIDE KINASE"/>
    <property type="match status" value="1"/>
</dbReference>
<name>A0A9P4GB73_9PLEO</name>